<dbReference type="PANTHER" id="PTHR14969">
    <property type="entry name" value="SPHINGOSINE-1-PHOSPHATE PHOSPHOHYDROLASE"/>
    <property type="match status" value="1"/>
</dbReference>
<feature type="chain" id="PRO_5016712717" evidence="1">
    <location>
        <begin position="23"/>
        <end position="199"/>
    </location>
</feature>
<dbReference type="OrthoDB" id="9773582at2"/>
<reference evidence="3 4" key="1">
    <citation type="submission" date="2018-08" db="EMBL/GenBank/DDBJ databases">
        <title>Mucilaginibacter sp. MYSH2.</title>
        <authorList>
            <person name="Seo T."/>
        </authorList>
    </citation>
    <scope>NUCLEOTIDE SEQUENCE [LARGE SCALE GENOMIC DNA]</scope>
    <source>
        <strain evidence="3 4">MYSH2</strain>
    </source>
</reference>
<protein>
    <submittedName>
        <fullName evidence="3">PAP2 family protein</fullName>
    </submittedName>
</protein>
<evidence type="ECO:0000313" key="3">
    <source>
        <dbReference type="EMBL" id="RFZ95584.1"/>
    </source>
</evidence>
<name>A0A372P0D4_9SPHI</name>
<feature type="signal peptide" evidence="1">
    <location>
        <begin position="1"/>
        <end position="22"/>
    </location>
</feature>
<dbReference type="Gene3D" id="1.20.144.10">
    <property type="entry name" value="Phosphatidic acid phosphatase type 2/haloperoxidase"/>
    <property type="match status" value="1"/>
</dbReference>
<dbReference type="Pfam" id="PF01569">
    <property type="entry name" value="PAP2"/>
    <property type="match status" value="1"/>
</dbReference>
<gene>
    <name evidence="3" type="ORF">D0C36_08715</name>
</gene>
<keyword evidence="1" id="KW-0732">Signal</keyword>
<dbReference type="SUPFAM" id="SSF48317">
    <property type="entry name" value="Acid phosphatase/Vanadium-dependent haloperoxidase"/>
    <property type="match status" value="1"/>
</dbReference>
<dbReference type="CDD" id="cd01610">
    <property type="entry name" value="PAP2_like"/>
    <property type="match status" value="1"/>
</dbReference>
<keyword evidence="4" id="KW-1185">Reference proteome</keyword>
<evidence type="ECO:0000259" key="2">
    <source>
        <dbReference type="SMART" id="SM00014"/>
    </source>
</evidence>
<dbReference type="EMBL" id="QWDC01000001">
    <property type="protein sequence ID" value="RFZ95584.1"/>
    <property type="molecule type" value="Genomic_DNA"/>
</dbReference>
<proteinExistence type="predicted"/>
<feature type="domain" description="Phosphatidic acid phosphatase type 2/haloperoxidase" evidence="2">
    <location>
        <begin position="81"/>
        <end position="188"/>
    </location>
</feature>
<dbReference type="PANTHER" id="PTHR14969:SF13">
    <property type="entry name" value="AT30094P"/>
    <property type="match status" value="1"/>
</dbReference>
<dbReference type="SMART" id="SM00014">
    <property type="entry name" value="acidPPc"/>
    <property type="match status" value="1"/>
</dbReference>
<dbReference type="RefSeq" id="WP_117391134.1">
    <property type="nucleotide sequence ID" value="NZ_QWDC01000001.1"/>
</dbReference>
<organism evidence="3 4">
    <name type="scientific">Mucilaginibacter conchicola</name>
    <dbReference type="NCBI Taxonomy" id="2303333"/>
    <lineage>
        <taxon>Bacteria</taxon>
        <taxon>Pseudomonadati</taxon>
        <taxon>Bacteroidota</taxon>
        <taxon>Sphingobacteriia</taxon>
        <taxon>Sphingobacteriales</taxon>
        <taxon>Sphingobacteriaceae</taxon>
        <taxon>Mucilaginibacter</taxon>
    </lineage>
</organism>
<dbReference type="InterPro" id="IPR000326">
    <property type="entry name" value="PAP2/HPO"/>
</dbReference>
<accession>A0A372P0D4</accession>
<sequence>MRKFRNAFVLVICVFSSIGAGAQNLDIRLLQQFNGPPSGADGFWKGVSKSDYIVVFGAPVAMLATGFATNDKELKIKALETGGAVLLAEGATVLLKNVVHRDRPYIAHPELFYGKSNATDYSFPSGHTSTAFATATSLSLSFPKWYVIAPSFAYASAVGYSRMYLGVHYPSDVLGGALVGAGSAFLTFKLNKWLHKQVH</sequence>
<dbReference type="Proteomes" id="UP000264217">
    <property type="component" value="Unassembled WGS sequence"/>
</dbReference>
<dbReference type="AlphaFoldDB" id="A0A372P0D4"/>
<evidence type="ECO:0000313" key="4">
    <source>
        <dbReference type="Proteomes" id="UP000264217"/>
    </source>
</evidence>
<comment type="caution">
    <text evidence="3">The sequence shown here is derived from an EMBL/GenBank/DDBJ whole genome shotgun (WGS) entry which is preliminary data.</text>
</comment>
<evidence type="ECO:0000256" key="1">
    <source>
        <dbReference type="SAM" id="SignalP"/>
    </source>
</evidence>
<dbReference type="InterPro" id="IPR036938">
    <property type="entry name" value="PAP2/HPO_sf"/>
</dbReference>